<proteinExistence type="predicted"/>
<organism evidence="1">
    <name type="scientific">Trypanosoma vivax (strain Y486)</name>
    <dbReference type="NCBI Taxonomy" id="1055687"/>
    <lineage>
        <taxon>Eukaryota</taxon>
        <taxon>Discoba</taxon>
        <taxon>Euglenozoa</taxon>
        <taxon>Kinetoplastea</taxon>
        <taxon>Metakinetoplastina</taxon>
        <taxon>Trypanosomatida</taxon>
        <taxon>Trypanosomatidae</taxon>
        <taxon>Trypanosoma</taxon>
        <taxon>Duttonella</taxon>
    </lineage>
</organism>
<evidence type="ECO:0000313" key="1">
    <source>
        <dbReference type="EMBL" id="CCC48685.1"/>
    </source>
</evidence>
<dbReference type="AlphaFoldDB" id="G0TXJ5"/>
<sequence>MQCVLRRVGGIRRWPILFTFHASCYHTRRGCSVQRREEAEQSETRHVLRQLRMQSDQIRQNGRSKQPRVLSGTAMTLCSVPDQGQCMKESPDMSQLIRCCKDMCELAELAEVSSEEWWDSVAMLLNAMRRAGEIHRDSPIESVSTAANELAVGDTSPWQIALQLFLRHPLLCKGEAAKQERGKQVEACHHLLRCCVMYTAPLHVCRAVYRTLSLSVSSQDATAHPLAATLTAERRAFGQVSWQFPYARYLVDQASCVKNNKELAFSLHSEAAQVLLLDTPRSGTAIRPSGHLLVLEILRRVATGEVTPTGKEGDERADEKDATRSIDKAFWSHLGNDNLFTVAYDCFSWCLRHFPRSIRILQDLFLLFSAVGMCLPASALNPLLCATTRNSDPVACIEECISHCPKFHIQFLHALMEMLSTGSEKREMFVRVLVELYTPQSRVNVIWQQQQQAPSRAEGRAAPLYMWLVWHMLAMLSHFRHQVHYLARDTPTHSGIAVGGDSGALLEGNRSALMRWEECTGSTLHCLRLLFLHLPNKCQDHSRDPRWKRKCYIKARQKAFRWIFVSVLNGSFYTSAEVREGGALAKERDIHPIMATILQIYTEQDWKGPSVNAFIECLHAWGMHDTLKRVFLSVYRVDEKRWMMNEQKPVDRNLNTPASTAAAFGDAQGVASGVEYAENNQDNDPSAAGGEALRALGSTPNYRGFSIRLATCEMIIESSCSNNDAATAALAVSYMLRQLVGHKLASQRSDPAADLTTIDEREVDDTTEAWTDQLLEQRPVESWMQEIQEKIIPRVDEVFCKTGVDTNQRWMTDLSDVRTTALFAVN</sequence>
<dbReference type="EMBL" id="HE573023">
    <property type="protein sequence ID" value="CCC48685.1"/>
    <property type="molecule type" value="Genomic_DNA"/>
</dbReference>
<gene>
    <name evidence="1" type="ORF">TVY486_0700290</name>
</gene>
<protein>
    <submittedName>
        <fullName evidence="1">Uncharacterized protein</fullName>
    </submittedName>
</protein>
<reference evidence="1" key="1">
    <citation type="journal article" date="2012" name="Proc. Natl. Acad. Sci. U.S.A.">
        <title>Antigenic diversity is generated by distinct evolutionary mechanisms in African trypanosome species.</title>
        <authorList>
            <person name="Jackson A.P."/>
            <person name="Berry A."/>
            <person name="Aslett M."/>
            <person name="Allison H.C."/>
            <person name="Burton P."/>
            <person name="Vavrova-Anderson J."/>
            <person name="Brown R."/>
            <person name="Browne H."/>
            <person name="Corton N."/>
            <person name="Hauser H."/>
            <person name="Gamble J."/>
            <person name="Gilderthorp R."/>
            <person name="Marcello L."/>
            <person name="McQuillan J."/>
            <person name="Otto T.D."/>
            <person name="Quail M.A."/>
            <person name="Sanders M.J."/>
            <person name="van Tonder A."/>
            <person name="Ginger M.L."/>
            <person name="Field M.C."/>
            <person name="Barry J.D."/>
            <person name="Hertz-Fowler C."/>
            <person name="Berriman M."/>
        </authorList>
    </citation>
    <scope>NUCLEOTIDE SEQUENCE</scope>
    <source>
        <strain evidence="1">Y486</strain>
    </source>
</reference>
<name>G0TXJ5_TRYVY</name>
<dbReference type="VEuPathDB" id="TriTrypDB:TvY486_0700290"/>
<accession>G0TXJ5</accession>